<dbReference type="Pfam" id="PF00069">
    <property type="entry name" value="Pkinase"/>
    <property type="match status" value="1"/>
</dbReference>
<evidence type="ECO:0000256" key="2">
    <source>
        <dbReference type="ARBA" id="ARBA00022741"/>
    </source>
</evidence>
<reference evidence="6" key="1">
    <citation type="submission" date="2020-11" db="EMBL/GenBank/DDBJ databases">
        <authorList>
            <consortium name="DOE Joint Genome Institute"/>
            <person name="Ahrendt S."/>
            <person name="Riley R."/>
            <person name="Andreopoulos W."/>
            <person name="Labutti K."/>
            <person name="Pangilinan J."/>
            <person name="Ruiz-Duenas F.J."/>
            <person name="Barrasa J.M."/>
            <person name="Sanchez-Garcia M."/>
            <person name="Camarero S."/>
            <person name="Miyauchi S."/>
            <person name="Serrano A."/>
            <person name="Linde D."/>
            <person name="Babiker R."/>
            <person name="Drula E."/>
            <person name="Ayuso-Fernandez I."/>
            <person name="Pacheco R."/>
            <person name="Padilla G."/>
            <person name="Ferreira P."/>
            <person name="Barriuso J."/>
            <person name="Kellner H."/>
            <person name="Castanera R."/>
            <person name="Alfaro M."/>
            <person name="Ramirez L."/>
            <person name="Pisabarro A.G."/>
            <person name="Kuo A."/>
            <person name="Tritt A."/>
            <person name="Lipzen A."/>
            <person name="He G."/>
            <person name="Yan M."/>
            <person name="Ng V."/>
            <person name="Cullen D."/>
            <person name="Martin F."/>
            <person name="Rosso M.-N."/>
            <person name="Henrissat B."/>
            <person name="Hibbett D."/>
            <person name="Martinez A.T."/>
            <person name="Grigoriev I.V."/>
        </authorList>
    </citation>
    <scope>NUCLEOTIDE SEQUENCE</scope>
    <source>
        <strain evidence="6">MF-IS2</strain>
    </source>
</reference>
<evidence type="ECO:0000256" key="1">
    <source>
        <dbReference type="ARBA" id="ARBA00022679"/>
    </source>
</evidence>
<dbReference type="GO" id="GO:0005524">
    <property type="term" value="F:ATP binding"/>
    <property type="evidence" value="ECO:0007669"/>
    <property type="project" value="UniProtKB-KW"/>
</dbReference>
<feature type="non-terminal residue" evidence="6">
    <location>
        <position position="279"/>
    </location>
</feature>
<dbReference type="EMBL" id="MU151054">
    <property type="protein sequence ID" value="KAF9454354.1"/>
    <property type="molecule type" value="Genomic_DNA"/>
</dbReference>
<dbReference type="PANTHER" id="PTHR44329:SF288">
    <property type="entry name" value="MITOGEN-ACTIVATED PROTEIN KINASE KINASE KINASE 20"/>
    <property type="match status" value="1"/>
</dbReference>
<feature type="domain" description="Protein kinase" evidence="5">
    <location>
        <begin position="22"/>
        <end position="279"/>
    </location>
</feature>
<evidence type="ECO:0000313" key="6">
    <source>
        <dbReference type="EMBL" id="KAF9454354.1"/>
    </source>
</evidence>
<evidence type="ECO:0000256" key="4">
    <source>
        <dbReference type="ARBA" id="ARBA00022840"/>
    </source>
</evidence>
<organism evidence="6 7">
    <name type="scientific">Macrolepiota fuliginosa MF-IS2</name>
    <dbReference type="NCBI Taxonomy" id="1400762"/>
    <lineage>
        <taxon>Eukaryota</taxon>
        <taxon>Fungi</taxon>
        <taxon>Dikarya</taxon>
        <taxon>Basidiomycota</taxon>
        <taxon>Agaricomycotina</taxon>
        <taxon>Agaricomycetes</taxon>
        <taxon>Agaricomycetidae</taxon>
        <taxon>Agaricales</taxon>
        <taxon>Agaricineae</taxon>
        <taxon>Agaricaceae</taxon>
        <taxon>Macrolepiota</taxon>
    </lineage>
</organism>
<keyword evidence="1" id="KW-0808">Transferase</keyword>
<evidence type="ECO:0000259" key="5">
    <source>
        <dbReference type="PROSITE" id="PS50011"/>
    </source>
</evidence>
<dbReference type="PROSITE" id="PS00108">
    <property type="entry name" value="PROTEIN_KINASE_ST"/>
    <property type="match status" value="1"/>
</dbReference>
<dbReference type="InterPro" id="IPR008271">
    <property type="entry name" value="Ser/Thr_kinase_AS"/>
</dbReference>
<dbReference type="InterPro" id="IPR051681">
    <property type="entry name" value="Ser/Thr_Kinases-Pseudokinases"/>
</dbReference>
<name>A0A9P5XP33_9AGAR</name>
<dbReference type="SMART" id="SM00220">
    <property type="entry name" value="S_TKc"/>
    <property type="match status" value="1"/>
</dbReference>
<dbReference type="AlphaFoldDB" id="A0A9P5XP33"/>
<gene>
    <name evidence="6" type="ORF">P691DRAFT_614370</name>
</gene>
<keyword evidence="7" id="KW-1185">Reference proteome</keyword>
<dbReference type="InterPro" id="IPR011009">
    <property type="entry name" value="Kinase-like_dom_sf"/>
</dbReference>
<feature type="non-terminal residue" evidence="6">
    <location>
        <position position="1"/>
    </location>
</feature>
<dbReference type="OrthoDB" id="122279at2759"/>
<dbReference type="PANTHER" id="PTHR44329">
    <property type="entry name" value="SERINE/THREONINE-PROTEIN KINASE TNNI3K-RELATED"/>
    <property type="match status" value="1"/>
</dbReference>
<comment type="caution">
    <text evidence="6">The sequence shown here is derived from an EMBL/GenBank/DDBJ whole genome shotgun (WGS) entry which is preliminary data.</text>
</comment>
<sequence>VLHRLSEISKLYPHCYVLKGIRYNLCYEDSGGFCNIVRGCTNDGQELCLKVVQVYQKHETEKIMKIYVREVILWGQLQHPNIIPFYGIYYFNKIQEQVCLVSPWMENGNIVIYLKSNPDIPCNPLIYDIILGLEYLHSENVIHGDLKGLNILVNNSGRACITDFGLLTIWSDKTLGFTVTIGTHVNHIDCWSAPELLEDDSCPSYASNIWAFGCVCYEVCHCSLLPFHECSKNIHVVYKLLCGEVLTQSREFMTSHPVDRIDNRMWELINQCWSSKPEN</sequence>
<protein>
    <submittedName>
        <fullName evidence="6">Kinase-like protein</fullName>
    </submittedName>
</protein>
<evidence type="ECO:0000313" key="7">
    <source>
        <dbReference type="Proteomes" id="UP000807342"/>
    </source>
</evidence>
<dbReference type="InterPro" id="IPR000719">
    <property type="entry name" value="Prot_kinase_dom"/>
</dbReference>
<dbReference type="GO" id="GO:0004674">
    <property type="term" value="F:protein serine/threonine kinase activity"/>
    <property type="evidence" value="ECO:0007669"/>
    <property type="project" value="TreeGrafter"/>
</dbReference>
<proteinExistence type="predicted"/>
<keyword evidence="3 6" id="KW-0418">Kinase</keyword>
<dbReference type="Proteomes" id="UP000807342">
    <property type="component" value="Unassembled WGS sequence"/>
</dbReference>
<dbReference type="PROSITE" id="PS50011">
    <property type="entry name" value="PROTEIN_KINASE_DOM"/>
    <property type="match status" value="1"/>
</dbReference>
<dbReference type="PIRSF" id="PIRSF000654">
    <property type="entry name" value="Integrin-linked_kinase"/>
    <property type="match status" value="1"/>
</dbReference>
<evidence type="ECO:0000256" key="3">
    <source>
        <dbReference type="ARBA" id="ARBA00022777"/>
    </source>
</evidence>
<keyword evidence="2" id="KW-0547">Nucleotide-binding</keyword>
<dbReference type="SUPFAM" id="SSF56112">
    <property type="entry name" value="Protein kinase-like (PK-like)"/>
    <property type="match status" value="1"/>
</dbReference>
<keyword evidence="4" id="KW-0067">ATP-binding</keyword>
<accession>A0A9P5XP33</accession>
<dbReference type="Gene3D" id="1.10.510.10">
    <property type="entry name" value="Transferase(Phosphotransferase) domain 1"/>
    <property type="match status" value="1"/>
</dbReference>